<proteinExistence type="predicted"/>
<dbReference type="InterPro" id="IPR009297">
    <property type="entry name" value="DUF952"/>
</dbReference>
<dbReference type="GO" id="GO:0016740">
    <property type="term" value="F:transferase activity"/>
    <property type="evidence" value="ECO:0007669"/>
    <property type="project" value="UniProtKB-KW"/>
</dbReference>
<dbReference type="PANTHER" id="PTHR34129:SF1">
    <property type="entry name" value="DUF952 DOMAIN-CONTAINING PROTEIN"/>
    <property type="match status" value="1"/>
</dbReference>
<sequence length="122" mass="13048">MTTSSGELVHLLGADDWAAASSGAEYRPPSLAEVGFVHLSTPEQVYLPANRLFGGRTDLVLLYLSEDRLAAPLRWEPGVADDPDGMLFPHLYGPIPIAAVRSITAYRPGQDGLFRPAGPSST</sequence>
<dbReference type="AlphaFoldDB" id="A0A378TAA0"/>
<gene>
    <name evidence="1" type="ORF">NCTC10821_00564</name>
</gene>
<dbReference type="EMBL" id="UGQT01000001">
    <property type="protein sequence ID" value="STZ57067.1"/>
    <property type="molecule type" value="Genomic_DNA"/>
</dbReference>
<dbReference type="RefSeq" id="WP_115277437.1">
    <property type="nucleotide sequence ID" value="NZ_AP022600.1"/>
</dbReference>
<protein>
    <submittedName>
        <fullName evidence="1">Glutathione S-transferase domain protein</fullName>
    </submittedName>
</protein>
<keyword evidence="2" id="KW-1185">Reference proteome</keyword>
<organism evidence="1 2">
    <name type="scientific">Mycolicibacterium tokaiense</name>
    <dbReference type="NCBI Taxonomy" id="39695"/>
    <lineage>
        <taxon>Bacteria</taxon>
        <taxon>Bacillati</taxon>
        <taxon>Actinomycetota</taxon>
        <taxon>Actinomycetes</taxon>
        <taxon>Mycobacteriales</taxon>
        <taxon>Mycobacteriaceae</taxon>
        <taxon>Mycolicibacterium</taxon>
    </lineage>
</organism>
<dbReference type="OrthoDB" id="5638018at2"/>
<dbReference type="Proteomes" id="UP000254978">
    <property type="component" value="Unassembled WGS sequence"/>
</dbReference>
<name>A0A378TAA0_9MYCO</name>
<dbReference type="SUPFAM" id="SSF56399">
    <property type="entry name" value="ADP-ribosylation"/>
    <property type="match status" value="1"/>
</dbReference>
<evidence type="ECO:0000313" key="1">
    <source>
        <dbReference type="EMBL" id="STZ57067.1"/>
    </source>
</evidence>
<reference evidence="1 2" key="1">
    <citation type="submission" date="2018-06" db="EMBL/GenBank/DDBJ databases">
        <authorList>
            <consortium name="Pathogen Informatics"/>
            <person name="Doyle S."/>
        </authorList>
    </citation>
    <scope>NUCLEOTIDE SEQUENCE [LARGE SCALE GENOMIC DNA]</scope>
    <source>
        <strain evidence="1 2">NCTC10821</strain>
    </source>
</reference>
<keyword evidence="1" id="KW-0808">Transferase</keyword>
<dbReference type="Gene3D" id="3.20.170.20">
    <property type="entry name" value="Protein of unknown function DUF952"/>
    <property type="match status" value="1"/>
</dbReference>
<accession>A0A378TAA0</accession>
<dbReference type="Pfam" id="PF06108">
    <property type="entry name" value="DUF952"/>
    <property type="match status" value="1"/>
</dbReference>
<dbReference type="PANTHER" id="PTHR34129">
    <property type="entry name" value="BLR1139 PROTEIN"/>
    <property type="match status" value="1"/>
</dbReference>
<evidence type="ECO:0000313" key="2">
    <source>
        <dbReference type="Proteomes" id="UP000254978"/>
    </source>
</evidence>